<reference evidence="5" key="1">
    <citation type="submission" date="2020-05" db="EMBL/GenBank/DDBJ databases">
        <authorList>
            <person name="Chiriac C."/>
            <person name="Salcher M."/>
            <person name="Ghai R."/>
            <person name="Kavagutti S V."/>
        </authorList>
    </citation>
    <scope>NUCLEOTIDE SEQUENCE</scope>
</reference>
<gene>
    <name evidence="2" type="ORF">UFOPK2646_01064</name>
    <name evidence="3" type="ORF">UFOPK2907_01460</name>
    <name evidence="4" type="ORF">UFOPK3241_01353</name>
    <name evidence="5" type="ORF">UFOPK4401_00424</name>
</gene>
<dbReference type="NCBIfam" id="TIGR00843">
    <property type="entry name" value="benE"/>
    <property type="match status" value="1"/>
</dbReference>
<dbReference type="EMBL" id="CAFBRB010000029">
    <property type="protein sequence ID" value="CAB5073233.1"/>
    <property type="molecule type" value="Genomic_DNA"/>
</dbReference>
<dbReference type="GO" id="GO:0042925">
    <property type="term" value="F:benzoate transmembrane transporter activity"/>
    <property type="evidence" value="ECO:0007669"/>
    <property type="project" value="InterPro"/>
</dbReference>
<keyword evidence="1" id="KW-0472">Membrane</keyword>
<dbReference type="InterPro" id="IPR004711">
    <property type="entry name" value="Benzoate_Transporter"/>
</dbReference>
<feature type="transmembrane region" description="Helical" evidence="1">
    <location>
        <begin position="227"/>
        <end position="253"/>
    </location>
</feature>
<feature type="transmembrane region" description="Helical" evidence="1">
    <location>
        <begin position="307"/>
        <end position="331"/>
    </location>
</feature>
<dbReference type="Pfam" id="PF03594">
    <property type="entry name" value="BenE"/>
    <property type="match status" value="1"/>
</dbReference>
<feature type="transmembrane region" description="Helical" evidence="1">
    <location>
        <begin position="61"/>
        <end position="82"/>
    </location>
</feature>
<dbReference type="PANTHER" id="PTHR30199">
    <property type="entry name" value="MFS FAMILY TRANSPORTER, PREDICTED SUBSTRATE BENZOATE"/>
    <property type="match status" value="1"/>
</dbReference>
<keyword evidence="1" id="KW-1133">Transmembrane helix</keyword>
<dbReference type="EMBL" id="CAFAZX010000108">
    <property type="protein sequence ID" value="CAB4845388.1"/>
    <property type="molecule type" value="Genomic_DNA"/>
</dbReference>
<name>A0A6J7V558_9ZZZZ</name>
<feature type="transmembrane region" description="Helical" evidence="1">
    <location>
        <begin position="187"/>
        <end position="207"/>
    </location>
</feature>
<evidence type="ECO:0000313" key="3">
    <source>
        <dbReference type="EMBL" id="CAB4786140.1"/>
    </source>
</evidence>
<sequence length="406" mass="42457">METGTSAQGALAAYRKNIKGLPQAATWGGLFSGLLVVLVSTTGPLAILFQAASAGHLSKEMISSWLLMIFLGSGLFSLILSLRHGMPIIGAWGSATTALLVTGLPEHSFSQVIGAYFVASIVLLIVGVTKTFDSIMKLVPRPVVMAMLAGILFRFGVGVFTSLSTNLILGLSMIFAFFIGRRYGWRAPVVAALGVGLVVAGLQSKLTNPHIALTLAKPVWTTPAFEIGAIFTLALPIFLMVLTTQNAAGIAVLRNSNYQPPVNHIVTWGAVLSILGAGFGGSGVNVSTITAAIVTQESADPNPKTRYFAGVSCGFFYILLAFFGATVTGLFQSIPVEMMATVAGLALIPVIASSSYDALAEPGYREAGLATLMITISGVSAWHLGSPFWGLVGGVLIHRVTARKIA</sequence>
<feature type="transmembrane region" description="Helical" evidence="1">
    <location>
        <begin position="108"/>
        <end position="126"/>
    </location>
</feature>
<dbReference type="EMBL" id="CAEZYB010000144">
    <property type="protein sequence ID" value="CAB4712806.1"/>
    <property type="molecule type" value="Genomic_DNA"/>
</dbReference>
<proteinExistence type="predicted"/>
<evidence type="ECO:0000313" key="2">
    <source>
        <dbReference type="EMBL" id="CAB4712806.1"/>
    </source>
</evidence>
<dbReference type="EMBL" id="CAEZZR010000200">
    <property type="protein sequence ID" value="CAB4786140.1"/>
    <property type="molecule type" value="Genomic_DNA"/>
</dbReference>
<dbReference type="AlphaFoldDB" id="A0A6J7V558"/>
<feature type="transmembrane region" description="Helical" evidence="1">
    <location>
        <begin position="368"/>
        <end position="397"/>
    </location>
</feature>
<keyword evidence="1" id="KW-0812">Transmembrane</keyword>
<evidence type="ECO:0000256" key="1">
    <source>
        <dbReference type="SAM" id="Phobius"/>
    </source>
</evidence>
<organism evidence="5">
    <name type="scientific">freshwater metagenome</name>
    <dbReference type="NCBI Taxonomy" id="449393"/>
    <lineage>
        <taxon>unclassified sequences</taxon>
        <taxon>metagenomes</taxon>
        <taxon>ecological metagenomes</taxon>
    </lineage>
</organism>
<dbReference type="GO" id="GO:0005886">
    <property type="term" value="C:plasma membrane"/>
    <property type="evidence" value="ECO:0007669"/>
    <property type="project" value="TreeGrafter"/>
</dbReference>
<evidence type="ECO:0000313" key="5">
    <source>
        <dbReference type="EMBL" id="CAB5073233.1"/>
    </source>
</evidence>
<evidence type="ECO:0000313" key="4">
    <source>
        <dbReference type="EMBL" id="CAB4845388.1"/>
    </source>
</evidence>
<feature type="transmembrane region" description="Helical" evidence="1">
    <location>
        <begin position="24"/>
        <end position="49"/>
    </location>
</feature>
<protein>
    <submittedName>
        <fullName evidence="5">Unannotated protein</fullName>
    </submittedName>
</protein>
<dbReference type="PANTHER" id="PTHR30199:SF0">
    <property type="entry name" value="INNER MEMBRANE PROTEIN YDCO"/>
    <property type="match status" value="1"/>
</dbReference>
<feature type="transmembrane region" description="Helical" evidence="1">
    <location>
        <begin position="163"/>
        <end position="180"/>
    </location>
</feature>
<accession>A0A6J7V558</accession>
<feature type="transmembrane region" description="Helical" evidence="1">
    <location>
        <begin position="265"/>
        <end position="295"/>
    </location>
</feature>